<dbReference type="Gene3D" id="2.60.120.10">
    <property type="entry name" value="Jelly Rolls"/>
    <property type="match status" value="1"/>
</dbReference>
<dbReference type="AlphaFoldDB" id="X0VEA7"/>
<evidence type="ECO:0000259" key="1">
    <source>
        <dbReference type="Pfam" id="PF07883"/>
    </source>
</evidence>
<reference evidence="2" key="1">
    <citation type="journal article" date="2014" name="Front. Microbiol.">
        <title>High frequency of phylogenetically diverse reductive dehalogenase-homologous genes in deep subseafloor sedimentary metagenomes.</title>
        <authorList>
            <person name="Kawai M."/>
            <person name="Futagami T."/>
            <person name="Toyoda A."/>
            <person name="Takaki Y."/>
            <person name="Nishi S."/>
            <person name="Hori S."/>
            <person name="Arai W."/>
            <person name="Tsubouchi T."/>
            <person name="Morono Y."/>
            <person name="Uchiyama I."/>
            <person name="Ito T."/>
            <person name="Fujiyama A."/>
            <person name="Inagaki F."/>
            <person name="Takami H."/>
        </authorList>
    </citation>
    <scope>NUCLEOTIDE SEQUENCE</scope>
    <source>
        <strain evidence="2">Expedition CK06-06</strain>
    </source>
</reference>
<feature type="non-terminal residue" evidence="2">
    <location>
        <position position="60"/>
    </location>
</feature>
<protein>
    <recommendedName>
        <fullName evidence="1">Cupin type-2 domain-containing protein</fullName>
    </recommendedName>
</protein>
<sequence>MPMGGATAAMLLDSSVLQGILFFAHAVLKPGKVIEPHVDPYEEIYYLLQGQGIMIVGGEQ</sequence>
<organism evidence="2">
    <name type="scientific">marine sediment metagenome</name>
    <dbReference type="NCBI Taxonomy" id="412755"/>
    <lineage>
        <taxon>unclassified sequences</taxon>
        <taxon>metagenomes</taxon>
        <taxon>ecological metagenomes</taxon>
    </lineage>
</organism>
<dbReference type="InterPro" id="IPR013096">
    <property type="entry name" value="Cupin_2"/>
</dbReference>
<feature type="domain" description="Cupin type-2" evidence="1">
    <location>
        <begin position="26"/>
        <end position="60"/>
    </location>
</feature>
<dbReference type="InterPro" id="IPR011051">
    <property type="entry name" value="RmlC_Cupin_sf"/>
</dbReference>
<dbReference type="EMBL" id="BARS01031308">
    <property type="protein sequence ID" value="GAG16680.1"/>
    <property type="molecule type" value="Genomic_DNA"/>
</dbReference>
<comment type="caution">
    <text evidence="2">The sequence shown here is derived from an EMBL/GenBank/DDBJ whole genome shotgun (WGS) entry which is preliminary data.</text>
</comment>
<proteinExistence type="predicted"/>
<gene>
    <name evidence="2" type="ORF">S01H1_48739</name>
</gene>
<evidence type="ECO:0000313" key="2">
    <source>
        <dbReference type="EMBL" id="GAG16680.1"/>
    </source>
</evidence>
<dbReference type="SUPFAM" id="SSF51182">
    <property type="entry name" value="RmlC-like cupins"/>
    <property type="match status" value="1"/>
</dbReference>
<dbReference type="InterPro" id="IPR014710">
    <property type="entry name" value="RmlC-like_jellyroll"/>
</dbReference>
<accession>X0VEA7</accession>
<dbReference type="Pfam" id="PF07883">
    <property type="entry name" value="Cupin_2"/>
    <property type="match status" value="1"/>
</dbReference>
<name>X0VEA7_9ZZZZ</name>